<dbReference type="AlphaFoldDB" id="A0AA38G9W0"/>
<dbReference type="GO" id="GO:0016740">
    <property type="term" value="F:transferase activity"/>
    <property type="evidence" value="ECO:0007669"/>
    <property type="project" value="UniProtKB-KW"/>
</dbReference>
<gene>
    <name evidence="4" type="ORF">KI387_021458</name>
</gene>
<dbReference type="Pfam" id="PF00179">
    <property type="entry name" value="UQ_con"/>
    <property type="match status" value="1"/>
</dbReference>
<dbReference type="Gene3D" id="3.10.110.10">
    <property type="entry name" value="Ubiquitin Conjugating Enzyme"/>
    <property type="match status" value="1"/>
</dbReference>
<proteinExistence type="predicted"/>
<keyword evidence="5" id="KW-1185">Reference proteome</keyword>
<evidence type="ECO:0000256" key="1">
    <source>
        <dbReference type="ARBA" id="ARBA00022679"/>
    </source>
</evidence>
<evidence type="ECO:0000256" key="2">
    <source>
        <dbReference type="ARBA" id="ARBA00022786"/>
    </source>
</evidence>
<reference evidence="4 5" key="1">
    <citation type="journal article" date="2021" name="Nat. Plants">
        <title>The Taxus genome provides insights into paclitaxel biosynthesis.</title>
        <authorList>
            <person name="Xiong X."/>
            <person name="Gou J."/>
            <person name="Liao Q."/>
            <person name="Li Y."/>
            <person name="Zhou Q."/>
            <person name="Bi G."/>
            <person name="Li C."/>
            <person name="Du R."/>
            <person name="Wang X."/>
            <person name="Sun T."/>
            <person name="Guo L."/>
            <person name="Liang H."/>
            <person name="Lu P."/>
            <person name="Wu Y."/>
            <person name="Zhang Z."/>
            <person name="Ro D.K."/>
            <person name="Shang Y."/>
            <person name="Huang S."/>
            <person name="Yan J."/>
        </authorList>
    </citation>
    <scope>NUCLEOTIDE SEQUENCE [LARGE SCALE GENOMIC DNA]</scope>
    <source>
        <strain evidence="4">Ta-2019</strain>
    </source>
</reference>
<dbReference type="EMBL" id="JAHRHJ020000004">
    <property type="protein sequence ID" value="KAH9319689.1"/>
    <property type="molecule type" value="Genomic_DNA"/>
</dbReference>
<dbReference type="PANTHER" id="PTHR46116:SF39">
    <property type="entry name" value="BACULOVIRAL IAP REPEAT-CONTAINING PROTEIN 6"/>
    <property type="match status" value="1"/>
</dbReference>
<feature type="non-terminal residue" evidence="4">
    <location>
        <position position="1"/>
    </location>
</feature>
<sequence>VHNKKRILHIAKEIASLATNLPLEWESSIHVRVDPVRMDLLKALMVGPKGTPYQNGVFIFDIYLPPDYPQVPPKVKFLTTGKGKVQFNPNLYVNGKVCLSLLGTWDGPSWQPWKSTLLQVLVSLQSLIFVADPFYNEPGYEMMHKKFANHAEKENRGHRYNTLKIAVLDTLRNPDSSFKGVIGKHFLHKKDEITEQCMEWIAASGGSKQHLYNKLVSTANEGCPLAQVLFVLVVDVSGYLIAHQAAQGLIHGIVLPDHASQLINGHFTDDSFLNIVESEQNVSSVLQCLDTFFLDFCSSIQMAISLGYRQSCFPLPDWLKVYP</sequence>
<comment type="caution">
    <text evidence="4">The sequence shown here is derived from an EMBL/GenBank/DDBJ whole genome shotgun (WGS) entry which is preliminary data.</text>
</comment>
<dbReference type="SMART" id="SM00212">
    <property type="entry name" value="UBCc"/>
    <property type="match status" value="1"/>
</dbReference>
<keyword evidence="1" id="KW-0808">Transferase</keyword>
<evidence type="ECO:0000313" key="4">
    <source>
        <dbReference type="EMBL" id="KAH9319689.1"/>
    </source>
</evidence>
<keyword evidence="2" id="KW-0833">Ubl conjugation pathway</keyword>
<evidence type="ECO:0000259" key="3">
    <source>
        <dbReference type="PROSITE" id="PS50127"/>
    </source>
</evidence>
<dbReference type="InterPro" id="IPR016135">
    <property type="entry name" value="UBQ-conjugating_enzyme/RWD"/>
</dbReference>
<evidence type="ECO:0000313" key="5">
    <source>
        <dbReference type="Proteomes" id="UP000824469"/>
    </source>
</evidence>
<dbReference type="Proteomes" id="UP000824469">
    <property type="component" value="Unassembled WGS sequence"/>
</dbReference>
<dbReference type="CDD" id="cd23810">
    <property type="entry name" value="UBCc_BIRC6"/>
    <property type="match status" value="1"/>
</dbReference>
<dbReference type="SUPFAM" id="SSF54495">
    <property type="entry name" value="UBC-like"/>
    <property type="match status" value="1"/>
</dbReference>
<protein>
    <recommendedName>
        <fullName evidence="3">UBC core domain-containing protein</fullName>
    </recommendedName>
</protein>
<feature type="domain" description="UBC core" evidence="3">
    <location>
        <begin position="5"/>
        <end position="167"/>
    </location>
</feature>
<dbReference type="PANTHER" id="PTHR46116">
    <property type="entry name" value="(E3-INDEPENDENT) E2 UBIQUITIN-CONJUGATING ENZYME"/>
    <property type="match status" value="1"/>
</dbReference>
<dbReference type="PROSITE" id="PS50127">
    <property type="entry name" value="UBC_2"/>
    <property type="match status" value="1"/>
</dbReference>
<dbReference type="InterPro" id="IPR000608">
    <property type="entry name" value="UBC"/>
</dbReference>
<name>A0AA38G9W0_TAXCH</name>
<accession>A0AA38G9W0</accession>
<organism evidence="4 5">
    <name type="scientific">Taxus chinensis</name>
    <name type="common">Chinese yew</name>
    <name type="synonym">Taxus wallichiana var. chinensis</name>
    <dbReference type="NCBI Taxonomy" id="29808"/>
    <lineage>
        <taxon>Eukaryota</taxon>
        <taxon>Viridiplantae</taxon>
        <taxon>Streptophyta</taxon>
        <taxon>Embryophyta</taxon>
        <taxon>Tracheophyta</taxon>
        <taxon>Spermatophyta</taxon>
        <taxon>Pinopsida</taxon>
        <taxon>Pinidae</taxon>
        <taxon>Conifers II</taxon>
        <taxon>Cupressales</taxon>
        <taxon>Taxaceae</taxon>
        <taxon>Taxus</taxon>
    </lineage>
</organism>